<dbReference type="InterPro" id="IPR052638">
    <property type="entry name" value="PiggyBac_TE-derived"/>
</dbReference>
<reference evidence="3" key="1">
    <citation type="journal article" date="2023" name="Insect Mol. Biol.">
        <title>Genome sequencing provides insights into the evolution of gene families encoding plant cell wall-degrading enzymes in longhorned beetles.</title>
        <authorList>
            <person name="Shin N.R."/>
            <person name="Okamura Y."/>
            <person name="Kirsch R."/>
            <person name="Pauchet Y."/>
        </authorList>
    </citation>
    <scope>NUCLEOTIDE SEQUENCE</scope>
    <source>
        <strain evidence="3">MMC_N1</strain>
    </source>
</reference>
<evidence type="ECO:0000313" key="4">
    <source>
        <dbReference type="Proteomes" id="UP001162164"/>
    </source>
</evidence>
<comment type="caution">
    <text evidence="3">The sequence shown here is derived from an EMBL/GenBank/DDBJ whole genome shotgun (WGS) entry which is preliminary data.</text>
</comment>
<dbReference type="Proteomes" id="UP001162164">
    <property type="component" value="Unassembled WGS sequence"/>
</dbReference>
<dbReference type="EMBL" id="JAPWTJ010001378">
    <property type="protein sequence ID" value="KAJ8972211.1"/>
    <property type="molecule type" value="Genomic_DNA"/>
</dbReference>
<name>A0ABQ9J2Z8_9CUCU</name>
<organism evidence="3 4">
    <name type="scientific">Molorchus minor</name>
    <dbReference type="NCBI Taxonomy" id="1323400"/>
    <lineage>
        <taxon>Eukaryota</taxon>
        <taxon>Metazoa</taxon>
        <taxon>Ecdysozoa</taxon>
        <taxon>Arthropoda</taxon>
        <taxon>Hexapoda</taxon>
        <taxon>Insecta</taxon>
        <taxon>Pterygota</taxon>
        <taxon>Neoptera</taxon>
        <taxon>Endopterygota</taxon>
        <taxon>Coleoptera</taxon>
        <taxon>Polyphaga</taxon>
        <taxon>Cucujiformia</taxon>
        <taxon>Chrysomeloidea</taxon>
        <taxon>Cerambycidae</taxon>
        <taxon>Lamiinae</taxon>
        <taxon>Monochamini</taxon>
        <taxon>Molorchus</taxon>
    </lineage>
</organism>
<evidence type="ECO:0000256" key="1">
    <source>
        <dbReference type="SAM" id="MobiDB-lite"/>
    </source>
</evidence>
<protein>
    <recommendedName>
        <fullName evidence="2">PiggyBac transposable element-derived protein domain-containing protein</fullName>
    </recommendedName>
</protein>
<dbReference type="InterPro" id="IPR029526">
    <property type="entry name" value="PGBD"/>
</dbReference>
<feature type="compositionally biased region" description="Basic and acidic residues" evidence="1">
    <location>
        <begin position="1"/>
        <end position="16"/>
    </location>
</feature>
<proteinExistence type="predicted"/>
<gene>
    <name evidence="3" type="ORF">NQ317_018685</name>
</gene>
<dbReference type="PANTHER" id="PTHR47055">
    <property type="entry name" value="DDE_TNP_1_7 DOMAIN-CONTAINING PROTEIN"/>
    <property type="match status" value="1"/>
</dbReference>
<feature type="domain" description="PiggyBac transposable element-derived protein" evidence="2">
    <location>
        <begin position="175"/>
        <end position="443"/>
    </location>
</feature>
<sequence>MQARWLDEKPEDHEASAPETTQQSNDYNIIIKTPCHVEEDHNLLTVRSYLFYPTPLTASDKVKSTTTSNNLVGCSFIIKRVIEWLTIGLCMAEIRLCSAGYWPIVLKLTALVHFLEEQAYYYLVWQDYRFHLLPPTLPSSGLRNGVIRKGCNGLKWPANATNCDFQDSIGNTVEPVKLFEYFWTDTFFEYIKEQSVLYATQNNANTSFDVSVAELKVFFAILMISGYSPRPRKDFYWSMDSDLQNEAIANAMPRNRFREILKNLHFANNAELPPNDKFAKVRPLIEHLNNVFIKHIPLTEAIVPIAVDESMVPYYSHHSCKQRIQGKPIRYGFKFWSANTSNGYLINTEPYQGKGTLLGDSELGLGASVVSTFATRLKQILPSHKFNFFIDNFFTGLPLIRKMSDMEYGCTGTIRQNRLERCPLDKKSMNKLPRYFSIHTVYKISPKTTENVKKSLAANGLS</sequence>
<evidence type="ECO:0000313" key="3">
    <source>
        <dbReference type="EMBL" id="KAJ8972211.1"/>
    </source>
</evidence>
<evidence type="ECO:0000259" key="2">
    <source>
        <dbReference type="Pfam" id="PF13843"/>
    </source>
</evidence>
<dbReference type="Pfam" id="PF13843">
    <property type="entry name" value="DDE_Tnp_1_7"/>
    <property type="match status" value="1"/>
</dbReference>
<keyword evidence="4" id="KW-1185">Reference proteome</keyword>
<accession>A0ABQ9J2Z8</accession>
<dbReference type="PANTHER" id="PTHR47055:SF3">
    <property type="entry name" value="PHORBOL-ESTER_DAG-TYPE DOMAIN-CONTAINING PROTEIN"/>
    <property type="match status" value="1"/>
</dbReference>
<feature type="region of interest" description="Disordered" evidence="1">
    <location>
        <begin position="1"/>
        <end position="21"/>
    </location>
</feature>